<dbReference type="Pfam" id="PF18986">
    <property type="entry name" value="DUF5719"/>
    <property type="match status" value="1"/>
</dbReference>
<dbReference type="EMBL" id="FNSQ01000005">
    <property type="protein sequence ID" value="SEB95033.1"/>
    <property type="molecule type" value="Genomic_DNA"/>
</dbReference>
<sequence>MNGNRAFRVAATGARVLTGAAVAAACVVGVIFAVSAPWPTIAHEPAQTAVTPLPADTVLVCNGDFRAIGRDSSNPLEMVSAASPRTTVDGSAGAPASEPLSADDLADGGSAQRLVGQVEGRTAPLLGATESFALSEPDLFGLAAAPCRPANTESWLVGGTVETGTEDLIVLTNPGVVPSTVALTLYGSVRASSTMIVPAQSQVAVLLTSLAAGSELPIVQVTATGSPVRAVLQSSLTRTLDPAGIDLQDAVPAPQQHPVIPGIQVFESPGDNSEMAVLRLMAPEAEAQAVVTVTEVGSAAIADEFTVPLTADQPAEVSLSTLDPGVYTVQIDADAPVLAAARAQDGAGPETDFAWVTPAPEIEDEVLVSVPAGPAPRLIVTNDADADATMQLAPVDGGDPIDVTVPAGSSASVALKPRTVYRMVPSSTVHAAVTMTAAGALAVWPVWPAAGAQQSITVYP</sequence>
<dbReference type="OrthoDB" id="3264966at2"/>
<proteinExistence type="predicted"/>
<evidence type="ECO:0008006" key="4">
    <source>
        <dbReference type="Google" id="ProtNLM"/>
    </source>
</evidence>
<gene>
    <name evidence="2" type="ORF">SAMN04489807_2488</name>
</gene>
<evidence type="ECO:0000256" key="1">
    <source>
        <dbReference type="SAM" id="MobiDB-lite"/>
    </source>
</evidence>
<dbReference type="RefSeq" id="WP_060927271.1">
    <property type="nucleotide sequence ID" value="NZ_FNSQ01000005.1"/>
</dbReference>
<accession>A0A1H4NIH3</accession>
<organism evidence="2 3">
    <name type="scientific">Microbacterium hydrocarbonoxydans</name>
    <dbReference type="NCBI Taxonomy" id="273678"/>
    <lineage>
        <taxon>Bacteria</taxon>
        <taxon>Bacillati</taxon>
        <taxon>Actinomycetota</taxon>
        <taxon>Actinomycetes</taxon>
        <taxon>Micrococcales</taxon>
        <taxon>Microbacteriaceae</taxon>
        <taxon>Microbacterium</taxon>
    </lineage>
</organism>
<reference evidence="3" key="1">
    <citation type="submission" date="2016-10" db="EMBL/GenBank/DDBJ databases">
        <authorList>
            <person name="Varghese N."/>
            <person name="Submissions S."/>
        </authorList>
    </citation>
    <scope>NUCLEOTIDE SEQUENCE [LARGE SCALE GENOMIC DNA]</scope>
    <source>
        <strain evidence="3">DSM 16089</strain>
    </source>
</reference>
<name>A0A1H4NIH3_9MICO</name>
<dbReference type="Proteomes" id="UP000183750">
    <property type="component" value="Unassembled WGS sequence"/>
</dbReference>
<feature type="region of interest" description="Disordered" evidence="1">
    <location>
        <begin position="84"/>
        <end position="106"/>
    </location>
</feature>
<dbReference type="AlphaFoldDB" id="A0A1H4NIH3"/>
<dbReference type="PROSITE" id="PS51257">
    <property type="entry name" value="PROKAR_LIPOPROTEIN"/>
    <property type="match status" value="1"/>
</dbReference>
<evidence type="ECO:0000313" key="3">
    <source>
        <dbReference type="Proteomes" id="UP000183750"/>
    </source>
</evidence>
<dbReference type="InterPro" id="IPR043777">
    <property type="entry name" value="DUF5719"/>
</dbReference>
<protein>
    <recommendedName>
        <fullName evidence="4">Large extracellular alpha-helical protein</fullName>
    </recommendedName>
</protein>
<evidence type="ECO:0000313" key="2">
    <source>
        <dbReference type="EMBL" id="SEB95033.1"/>
    </source>
</evidence>
<keyword evidence="3" id="KW-1185">Reference proteome</keyword>